<dbReference type="AlphaFoldDB" id="A0A4Y2H0P1"/>
<reference evidence="1 2" key="1">
    <citation type="journal article" date="2019" name="Sci. Rep.">
        <title>Orb-weaving spider Araneus ventricosus genome elucidates the spidroin gene catalogue.</title>
        <authorList>
            <person name="Kono N."/>
            <person name="Nakamura H."/>
            <person name="Ohtoshi R."/>
            <person name="Moran D.A.P."/>
            <person name="Shinohara A."/>
            <person name="Yoshida Y."/>
            <person name="Fujiwara M."/>
            <person name="Mori M."/>
            <person name="Tomita M."/>
            <person name="Arakawa K."/>
        </authorList>
    </citation>
    <scope>NUCLEOTIDE SEQUENCE [LARGE SCALE GENOMIC DNA]</scope>
</reference>
<evidence type="ECO:0000313" key="1">
    <source>
        <dbReference type="EMBL" id="GBM58711.1"/>
    </source>
</evidence>
<organism evidence="1 2">
    <name type="scientific">Araneus ventricosus</name>
    <name type="common">Orbweaver spider</name>
    <name type="synonym">Epeira ventricosa</name>
    <dbReference type="NCBI Taxonomy" id="182803"/>
    <lineage>
        <taxon>Eukaryota</taxon>
        <taxon>Metazoa</taxon>
        <taxon>Ecdysozoa</taxon>
        <taxon>Arthropoda</taxon>
        <taxon>Chelicerata</taxon>
        <taxon>Arachnida</taxon>
        <taxon>Araneae</taxon>
        <taxon>Araneomorphae</taxon>
        <taxon>Entelegynae</taxon>
        <taxon>Araneoidea</taxon>
        <taxon>Araneidae</taxon>
        <taxon>Araneus</taxon>
    </lineage>
</organism>
<accession>A0A4Y2H0P1</accession>
<keyword evidence="2" id="KW-1185">Reference proteome</keyword>
<comment type="caution">
    <text evidence="1">The sequence shown here is derived from an EMBL/GenBank/DDBJ whole genome shotgun (WGS) entry which is preliminary data.</text>
</comment>
<proteinExistence type="predicted"/>
<gene>
    <name evidence="1" type="ORF">AVEN_153323_1</name>
</gene>
<sequence>MRYSSDTRNVQHEAYRTKRGLFVDGPCSFEQWSDDEDEICADNDLIKFPLHTAGGSLILDGFGVHQARVLHGGSSEELGVEPELRVLRPRHYH</sequence>
<protein>
    <submittedName>
        <fullName evidence="1">Uncharacterized protein</fullName>
    </submittedName>
</protein>
<name>A0A4Y2H0P1_ARAVE</name>
<dbReference type="EMBL" id="BGPR01001646">
    <property type="protein sequence ID" value="GBM58711.1"/>
    <property type="molecule type" value="Genomic_DNA"/>
</dbReference>
<dbReference type="Proteomes" id="UP000499080">
    <property type="component" value="Unassembled WGS sequence"/>
</dbReference>
<evidence type="ECO:0000313" key="2">
    <source>
        <dbReference type="Proteomes" id="UP000499080"/>
    </source>
</evidence>